<dbReference type="Pfam" id="PF13424">
    <property type="entry name" value="TPR_12"/>
    <property type="match status" value="1"/>
</dbReference>
<reference evidence="5 6" key="1">
    <citation type="submission" date="2017-03" db="EMBL/GenBank/DDBJ databases">
        <title>Genome sequence of Clostridium thermoalcaliphilum DSM 7309.</title>
        <authorList>
            <person name="Poehlein A."/>
            <person name="Daniel R."/>
        </authorList>
    </citation>
    <scope>NUCLEOTIDE SEQUENCE [LARGE SCALE GENOMIC DNA]</scope>
    <source>
        <strain evidence="5 6">DSM 7309</strain>
    </source>
</reference>
<feature type="repeat" description="TPR" evidence="4">
    <location>
        <begin position="328"/>
        <end position="361"/>
    </location>
</feature>
<evidence type="ECO:0000256" key="2">
    <source>
        <dbReference type="ARBA" id="ARBA00022803"/>
    </source>
</evidence>
<comment type="caution">
    <text evidence="5">The sequence shown here is derived from an EMBL/GenBank/DDBJ whole genome shotgun (WGS) entry which is preliminary data.</text>
</comment>
<feature type="repeat" description="TPR" evidence="4">
    <location>
        <begin position="260"/>
        <end position="293"/>
    </location>
</feature>
<dbReference type="PROSITE" id="PS50293">
    <property type="entry name" value="TPR_REGION"/>
    <property type="match status" value="2"/>
</dbReference>
<dbReference type="EMBL" id="MZGW01000007">
    <property type="protein sequence ID" value="OPJ55165.1"/>
    <property type="molecule type" value="Genomic_DNA"/>
</dbReference>
<dbReference type="InterPro" id="IPR051685">
    <property type="entry name" value="Ycf3/AcsC/BcsC/TPR_MFPF"/>
</dbReference>
<dbReference type="STRING" id="29349.CLOTH_16650"/>
<proteinExistence type="predicted"/>
<dbReference type="Pfam" id="PF00515">
    <property type="entry name" value="TPR_1"/>
    <property type="match status" value="1"/>
</dbReference>
<dbReference type="InterPro" id="IPR011990">
    <property type="entry name" value="TPR-like_helical_dom_sf"/>
</dbReference>
<dbReference type="InterPro" id="IPR019734">
    <property type="entry name" value="TPR_rpt"/>
</dbReference>
<name>A0A1V4I6D1_9FIRM</name>
<dbReference type="PANTHER" id="PTHR44943">
    <property type="entry name" value="CELLULOSE SYNTHASE OPERON PROTEIN C"/>
    <property type="match status" value="1"/>
</dbReference>
<dbReference type="SUPFAM" id="SSF48452">
    <property type="entry name" value="TPR-like"/>
    <property type="match status" value="1"/>
</dbReference>
<keyword evidence="3" id="KW-0793">Thylakoid</keyword>
<keyword evidence="6" id="KW-1185">Reference proteome</keyword>
<dbReference type="AlphaFoldDB" id="A0A1V4I6D1"/>
<evidence type="ECO:0000256" key="1">
    <source>
        <dbReference type="ARBA" id="ARBA00022737"/>
    </source>
</evidence>
<evidence type="ECO:0000313" key="6">
    <source>
        <dbReference type="Proteomes" id="UP000190140"/>
    </source>
</evidence>
<dbReference type="SMART" id="SM00028">
    <property type="entry name" value="TPR"/>
    <property type="match status" value="5"/>
</dbReference>
<keyword evidence="2 4" id="KW-0802">TPR repeat</keyword>
<sequence length="375" mass="43871">MKYRIDKYLLKKTQDLSFITIKSDADINLKGYKIPEDGIDVPILNDELIKNIKNKSEPLTLAAIARGMIYIIGIDKDFKYNEEYKKFLYSFDEKIEDYIGYMGIKKSQDKELTEGLIYFKSLITLNPRNVNALYNYAVICQDIAKRYEKTKQTEIIEDYLLEALEKLELIIDIDEEFALAYYQLGYHYHNQKQYLKAKLTWEEGIKRGLDDDKCSEIKEQINKIQYKVDYEEGYNLVLQGQPEKGLEKLLPLVQDYSDWWNLLFFIGLAYRQLGNINEAMEYFEKILILNPNQGDTVAEIALCNGILGNYEKSIENYKKAIDIIGEDPELLCNLGMTYLQTRDLEKASEYINKAYDINPNDEITVACLNELRKYN</sequence>
<dbReference type="Proteomes" id="UP000190140">
    <property type="component" value="Unassembled WGS sequence"/>
</dbReference>
<keyword evidence="1" id="KW-0677">Repeat</keyword>
<dbReference type="PROSITE" id="PS50005">
    <property type="entry name" value="TPR"/>
    <property type="match status" value="2"/>
</dbReference>
<evidence type="ECO:0000256" key="3">
    <source>
        <dbReference type="ARBA" id="ARBA00023078"/>
    </source>
</evidence>
<dbReference type="OrthoDB" id="358807at2"/>
<dbReference type="PANTHER" id="PTHR44943:SF9">
    <property type="entry name" value="TPR-REPEAT-CONTAINING PROTEIN"/>
    <property type="match status" value="1"/>
</dbReference>
<evidence type="ECO:0000256" key="4">
    <source>
        <dbReference type="PROSITE-ProRule" id="PRU00339"/>
    </source>
</evidence>
<gene>
    <name evidence="5" type="primary">ycf3</name>
    <name evidence="5" type="ORF">CLOTH_16650</name>
</gene>
<protein>
    <submittedName>
        <fullName evidence="5">Photosystem I assembly protein Ycf3</fullName>
    </submittedName>
</protein>
<accession>A0A1V4I6D1</accession>
<dbReference type="Gene3D" id="1.25.40.10">
    <property type="entry name" value="Tetratricopeptide repeat domain"/>
    <property type="match status" value="2"/>
</dbReference>
<evidence type="ECO:0000313" key="5">
    <source>
        <dbReference type="EMBL" id="OPJ55165.1"/>
    </source>
</evidence>
<organism evidence="5 6">
    <name type="scientific">Alkalithermobacter paradoxus</name>
    <dbReference type="NCBI Taxonomy" id="29349"/>
    <lineage>
        <taxon>Bacteria</taxon>
        <taxon>Bacillati</taxon>
        <taxon>Bacillota</taxon>
        <taxon>Clostridia</taxon>
        <taxon>Peptostreptococcales</taxon>
        <taxon>Tepidibacteraceae</taxon>
        <taxon>Alkalithermobacter</taxon>
    </lineage>
</organism>
<dbReference type="RefSeq" id="WP_079413004.1">
    <property type="nucleotide sequence ID" value="NZ_MZGW01000007.1"/>
</dbReference>